<proteinExistence type="predicted"/>
<accession>A0ABD0L1J4</accession>
<evidence type="ECO:0000313" key="2">
    <source>
        <dbReference type="EMBL" id="KAK7493376.1"/>
    </source>
</evidence>
<gene>
    <name evidence="2" type="ORF">BaRGS_00015502</name>
</gene>
<feature type="non-terminal residue" evidence="2">
    <location>
        <position position="1"/>
    </location>
</feature>
<dbReference type="AlphaFoldDB" id="A0ABD0L1J4"/>
<feature type="compositionally biased region" description="Pro residues" evidence="1">
    <location>
        <begin position="107"/>
        <end position="121"/>
    </location>
</feature>
<dbReference type="Proteomes" id="UP001519460">
    <property type="component" value="Unassembled WGS sequence"/>
</dbReference>
<protein>
    <submittedName>
        <fullName evidence="2">Uncharacterized protein</fullName>
    </submittedName>
</protein>
<organism evidence="2 3">
    <name type="scientific">Batillaria attramentaria</name>
    <dbReference type="NCBI Taxonomy" id="370345"/>
    <lineage>
        <taxon>Eukaryota</taxon>
        <taxon>Metazoa</taxon>
        <taxon>Spiralia</taxon>
        <taxon>Lophotrochozoa</taxon>
        <taxon>Mollusca</taxon>
        <taxon>Gastropoda</taxon>
        <taxon>Caenogastropoda</taxon>
        <taxon>Sorbeoconcha</taxon>
        <taxon>Cerithioidea</taxon>
        <taxon>Batillariidae</taxon>
        <taxon>Batillaria</taxon>
    </lineage>
</organism>
<dbReference type="EMBL" id="JACVVK020000094">
    <property type="protein sequence ID" value="KAK7493376.1"/>
    <property type="molecule type" value="Genomic_DNA"/>
</dbReference>
<keyword evidence="3" id="KW-1185">Reference proteome</keyword>
<sequence>QSVVPRRRNYTTTGFIPVPRAREYWSGTSGLLAALHAHLIRTRSILFAGDTKAACAMITALTIWNLSLTSWEPGGRLIIITMPSPAITICPNSQVPGNMAIQDHPHPAPAPAPDLQLPPSPTSPTTIMPAAPVSTCVYRANQRQSTIHVGEGMAVPANQQCGTWKHPDRGTFT</sequence>
<comment type="caution">
    <text evidence="2">The sequence shown here is derived from an EMBL/GenBank/DDBJ whole genome shotgun (WGS) entry which is preliminary data.</text>
</comment>
<feature type="region of interest" description="Disordered" evidence="1">
    <location>
        <begin position="101"/>
        <end position="121"/>
    </location>
</feature>
<evidence type="ECO:0000313" key="3">
    <source>
        <dbReference type="Proteomes" id="UP001519460"/>
    </source>
</evidence>
<evidence type="ECO:0000256" key="1">
    <source>
        <dbReference type="SAM" id="MobiDB-lite"/>
    </source>
</evidence>
<name>A0ABD0L1J4_9CAEN</name>
<reference evidence="2 3" key="1">
    <citation type="journal article" date="2023" name="Sci. Data">
        <title>Genome assembly of the Korean intertidal mud-creeper Batillaria attramentaria.</title>
        <authorList>
            <person name="Patra A.K."/>
            <person name="Ho P.T."/>
            <person name="Jun S."/>
            <person name="Lee S.J."/>
            <person name="Kim Y."/>
            <person name="Won Y.J."/>
        </authorList>
    </citation>
    <scope>NUCLEOTIDE SEQUENCE [LARGE SCALE GENOMIC DNA]</scope>
    <source>
        <strain evidence="2">Wonlab-2016</strain>
    </source>
</reference>